<organism evidence="3">
    <name type="scientific">Cladocopium goreaui</name>
    <dbReference type="NCBI Taxonomy" id="2562237"/>
    <lineage>
        <taxon>Eukaryota</taxon>
        <taxon>Sar</taxon>
        <taxon>Alveolata</taxon>
        <taxon>Dinophyceae</taxon>
        <taxon>Suessiales</taxon>
        <taxon>Symbiodiniaceae</taxon>
        <taxon>Cladocopium</taxon>
    </lineage>
</organism>
<reference evidence="4 5" key="2">
    <citation type="submission" date="2024-05" db="EMBL/GenBank/DDBJ databases">
        <authorList>
            <person name="Chen Y."/>
            <person name="Shah S."/>
            <person name="Dougan E. K."/>
            <person name="Thang M."/>
            <person name="Chan C."/>
        </authorList>
    </citation>
    <scope>NUCLEOTIDE SEQUENCE [LARGE SCALE GENOMIC DNA]</scope>
</reference>
<evidence type="ECO:0000313" key="4">
    <source>
        <dbReference type="EMBL" id="CAL4771765.1"/>
    </source>
</evidence>
<evidence type="ECO:0000313" key="3">
    <source>
        <dbReference type="EMBL" id="CAI3984453.1"/>
    </source>
</evidence>
<dbReference type="InterPro" id="IPR036882">
    <property type="entry name" value="Alba-like_dom_sf"/>
</dbReference>
<evidence type="ECO:0000256" key="2">
    <source>
        <dbReference type="SAM" id="MobiDB-lite"/>
    </source>
</evidence>
<dbReference type="Gene3D" id="3.30.110.20">
    <property type="entry name" value="Alba-like domain"/>
    <property type="match status" value="1"/>
</dbReference>
<protein>
    <submittedName>
        <fullName evidence="3">Uncharacterized protein</fullName>
    </submittedName>
</protein>
<dbReference type="GO" id="GO:0003723">
    <property type="term" value="F:RNA binding"/>
    <property type="evidence" value="ECO:0007669"/>
    <property type="project" value="UniProtKB-KW"/>
</dbReference>
<accession>A0A9P1FQA5</accession>
<evidence type="ECO:0000313" key="5">
    <source>
        <dbReference type="Proteomes" id="UP001152797"/>
    </source>
</evidence>
<sequence>MHLRKPSPTFSWASRQASNHSHSGETLRCSSNTDVARLAASIKHRILECETCEIDCLGPESIFRSLSAMHLAMVFVKRERSEERTLCLRPEEMHVTSGDTQDFSDADQIGEDAKGRRETLLRMRINVFLSNWHPLALESESEFLVGPATHVGLAAGLFASLLKNGEEVVVGAGRAPAAARAIKVLAATNVYLTKQGVLADKIFLVALRWDRAPRGYVNRVILTSTLQKNI</sequence>
<comment type="caution">
    <text evidence="3">The sequence shown here is derived from an EMBL/GenBank/DDBJ whole genome shotgun (WGS) entry which is preliminary data.</text>
</comment>
<dbReference type="EMBL" id="CAMXCT010000890">
    <property type="protein sequence ID" value="CAI3984453.1"/>
    <property type="molecule type" value="Genomic_DNA"/>
</dbReference>
<keyword evidence="5" id="KW-1185">Reference proteome</keyword>
<feature type="region of interest" description="Disordered" evidence="2">
    <location>
        <begin position="1"/>
        <end position="26"/>
    </location>
</feature>
<dbReference type="EMBL" id="CAMXCT030000890">
    <property type="protein sequence ID" value="CAL4771765.1"/>
    <property type="molecule type" value="Genomic_DNA"/>
</dbReference>
<feature type="compositionally biased region" description="Polar residues" evidence="2">
    <location>
        <begin position="8"/>
        <end position="21"/>
    </location>
</feature>
<dbReference type="EMBL" id="CAMXCT020000890">
    <property type="protein sequence ID" value="CAL1137828.1"/>
    <property type="molecule type" value="Genomic_DNA"/>
</dbReference>
<proteinExistence type="predicted"/>
<gene>
    <name evidence="3" type="ORF">C1SCF055_LOCUS11985</name>
</gene>
<reference evidence="3" key="1">
    <citation type="submission" date="2022-10" db="EMBL/GenBank/DDBJ databases">
        <authorList>
            <person name="Chen Y."/>
            <person name="Dougan E. K."/>
            <person name="Chan C."/>
            <person name="Rhodes N."/>
            <person name="Thang M."/>
        </authorList>
    </citation>
    <scope>NUCLEOTIDE SEQUENCE</scope>
</reference>
<evidence type="ECO:0000256" key="1">
    <source>
        <dbReference type="ARBA" id="ARBA00022884"/>
    </source>
</evidence>
<dbReference type="AlphaFoldDB" id="A0A9P1FQA5"/>
<keyword evidence="1" id="KW-0694">RNA-binding</keyword>
<name>A0A9P1FQA5_9DINO</name>
<dbReference type="Proteomes" id="UP001152797">
    <property type="component" value="Unassembled WGS sequence"/>
</dbReference>